<reference evidence="2 3" key="1">
    <citation type="submission" date="2019-09" db="EMBL/GenBank/DDBJ databases">
        <title>Chitinophaga ginsengihumi sp. nov., isolated from soil of ginseng rhizosphere.</title>
        <authorList>
            <person name="Lee J."/>
        </authorList>
    </citation>
    <scope>NUCLEOTIDE SEQUENCE [LARGE SCALE GENOMIC DNA]</scope>
    <source>
        <strain evidence="2 3">BN140078</strain>
    </source>
</reference>
<name>A0A5B2W087_9BACT</name>
<gene>
    <name evidence="2" type="ORF">F0L74_15190</name>
</gene>
<evidence type="ECO:0000313" key="3">
    <source>
        <dbReference type="Proteomes" id="UP000324611"/>
    </source>
</evidence>
<keyword evidence="3" id="KW-1185">Reference proteome</keyword>
<dbReference type="Proteomes" id="UP000324611">
    <property type="component" value="Unassembled WGS sequence"/>
</dbReference>
<evidence type="ECO:0008006" key="4">
    <source>
        <dbReference type="Google" id="ProtNLM"/>
    </source>
</evidence>
<dbReference type="AlphaFoldDB" id="A0A5B2W087"/>
<comment type="caution">
    <text evidence="2">The sequence shown here is derived from an EMBL/GenBank/DDBJ whole genome shotgun (WGS) entry which is preliminary data.</text>
</comment>
<feature type="chain" id="PRO_5022881172" description="Type IX secretion system PorP/SprF family membrane protein" evidence="1">
    <location>
        <begin position="24"/>
        <end position="323"/>
    </location>
</feature>
<organism evidence="2 3">
    <name type="scientific">Chitinophaga agrisoli</name>
    <dbReference type="NCBI Taxonomy" id="2607653"/>
    <lineage>
        <taxon>Bacteria</taxon>
        <taxon>Pseudomonadati</taxon>
        <taxon>Bacteroidota</taxon>
        <taxon>Chitinophagia</taxon>
        <taxon>Chitinophagales</taxon>
        <taxon>Chitinophagaceae</taxon>
        <taxon>Chitinophaga</taxon>
    </lineage>
</organism>
<dbReference type="RefSeq" id="WP_149838692.1">
    <property type="nucleotide sequence ID" value="NZ_VUOC01000002.1"/>
</dbReference>
<reference evidence="2 3" key="2">
    <citation type="submission" date="2019-09" db="EMBL/GenBank/DDBJ databases">
        <authorList>
            <person name="Jin C."/>
        </authorList>
    </citation>
    <scope>NUCLEOTIDE SEQUENCE [LARGE SCALE GENOMIC DNA]</scope>
    <source>
        <strain evidence="2 3">BN140078</strain>
    </source>
</reference>
<protein>
    <recommendedName>
        <fullName evidence="4">Type IX secretion system PorP/SprF family membrane protein</fullName>
    </recommendedName>
</protein>
<accession>A0A5B2W087</accession>
<dbReference type="EMBL" id="VUOC01000002">
    <property type="protein sequence ID" value="KAA2243817.1"/>
    <property type="molecule type" value="Genomic_DNA"/>
</dbReference>
<keyword evidence="1" id="KW-0732">Signal</keyword>
<evidence type="ECO:0000256" key="1">
    <source>
        <dbReference type="SAM" id="SignalP"/>
    </source>
</evidence>
<sequence length="323" mass="35372">MSGITLPYSITVALLLAAAVAHAQDPHFAGVQELNIWYNPALKTNKDAVANIRLRNVNYPGIISYSSKAATIELPLLSKEDKGDDATAFVNLAAGGSTDKSNDNFMSTSTAMLALSYALPLNNNNTYMALGFQGNYSYSRVGTGSYYEIPNQFDKYGALAAVMAADPYQSGFNHGYFTAGVGVALFHTEEEKQWYIGGSIRHFNRPYREWSHTTRLPANDGIQGGYTAAISSADNISGYGNFTWQAGTSEQIAGIRYSRYLDDSTRNAFFIGVSYRAGDAIIPDAALHFGKSQLACYYELNTAHLPSGRYPRRTWELSYSLIL</sequence>
<evidence type="ECO:0000313" key="2">
    <source>
        <dbReference type="EMBL" id="KAA2243817.1"/>
    </source>
</evidence>
<feature type="signal peptide" evidence="1">
    <location>
        <begin position="1"/>
        <end position="23"/>
    </location>
</feature>
<proteinExistence type="predicted"/>